<dbReference type="Proteomes" id="UP000595095">
    <property type="component" value="Chromosome"/>
</dbReference>
<organism evidence="2 3">
    <name type="scientific">Salinimonas marina</name>
    <dbReference type="NCBI Taxonomy" id="2785918"/>
    <lineage>
        <taxon>Bacteria</taxon>
        <taxon>Pseudomonadati</taxon>
        <taxon>Pseudomonadota</taxon>
        <taxon>Gammaproteobacteria</taxon>
        <taxon>Alteromonadales</taxon>
        <taxon>Alteromonadaceae</taxon>
        <taxon>Alteromonas/Salinimonas group</taxon>
        <taxon>Salinimonas</taxon>
    </lineage>
</organism>
<dbReference type="EMBL" id="CP064795">
    <property type="protein sequence ID" value="QPG05544.1"/>
    <property type="molecule type" value="Genomic_DNA"/>
</dbReference>
<evidence type="ECO:0000313" key="3">
    <source>
        <dbReference type="Proteomes" id="UP000595095"/>
    </source>
</evidence>
<name>A0A7S9DX21_9ALTE</name>
<dbReference type="Pfam" id="PF03091">
    <property type="entry name" value="CutA1"/>
    <property type="match status" value="1"/>
</dbReference>
<dbReference type="RefSeq" id="WP_195810631.1">
    <property type="nucleotide sequence ID" value="NZ_CP064795.1"/>
</dbReference>
<dbReference type="AlphaFoldDB" id="A0A7S9DX21"/>
<dbReference type="Gene3D" id="3.30.70.120">
    <property type="match status" value="1"/>
</dbReference>
<reference evidence="2 3" key="1">
    <citation type="submission" date="2020-11" db="EMBL/GenBank/DDBJ databases">
        <title>Complete genome sequence for Salinimonas sp. strain G2-b.</title>
        <authorList>
            <person name="Park S.-J."/>
        </authorList>
    </citation>
    <scope>NUCLEOTIDE SEQUENCE [LARGE SCALE GENOMIC DNA]</scope>
    <source>
        <strain evidence="2 3">G2-b</strain>
    </source>
</reference>
<dbReference type="InterPro" id="IPR004323">
    <property type="entry name" value="Ion_tolerance_CutA"/>
</dbReference>
<proteinExistence type="inferred from homology"/>
<sequence>MSLSLILTTTPDEDSAAQIARALIDKRQAACVKIIPKVMSVYRWQDTVESDTESQMLIKTAREHVASAYKTVCALHPYEVPEWMVIEPVSASDNYKKWILEETLTP</sequence>
<dbReference type="PANTHER" id="PTHR23419:SF8">
    <property type="entry name" value="FI09726P"/>
    <property type="match status" value="1"/>
</dbReference>
<comment type="similarity">
    <text evidence="1">Belongs to the CutA family.</text>
</comment>
<dbReference type="InterPro" id="IPR015867">
    <property type="entry name" value="N-reg_PII/ATP_PRibTrfase_C"/>
</dbReference>
<gene>
    <name evidence="2" type="ORF">IT774_15850</name>
</gene>
<dbReference type="SUPFAM" id="SSF54913">
    <property type="entry name" value="GlnB-like"/>
    <property type="match status" value="1"/>
</dbReference>
<evidence type="ECO:0000256" key="1">
    <source>
        <dbReference type="ARBA" id="ARBA00010169"/>
    </source>
</evidence>
<evidence type="ECO:0000313" key="2">
    <source>
        <dbReference type="EMBL" id="QPG05544.1"/>
    </source>
</evidence>
<dbReference type="PANTHER" id="PTHR23419">
    <property type="entry name" value="DIVALENT CATION TOLERANCE CUTA-RELATED"/>
    <property type="match status" value="1"/>
</dbReference>
<dbReference type="KEGG" id="smaa:IT774_15850"/>
<dbReference type="InterPro" id="IPR011322">
    <property type="entry name" value="N-reg_PII-like_a/b"/>
</dbReference>
<dbReference type="GO" id="GO:0010038">
    <property type="term" value="P:response to metal ion"/>
    <property type="evidence" value="ECO:0007669"/>
    <property type="project" value="InterPro"/>
</dbReference>
<keyword evidence="3" id="KW-1185">Reference proteome</keyword>
<dbReference type="GO" id="GO:0005507">
    <property type="term" value="F:copper ion binding"/>
    <property type="evidence" value="ECO:0007669"/>
    <property type="project" value="TreeGrafter"/>
</dbReference>
<protein>
    <submittedName>
        <fullName evidence="2">Divalent-cation tolerance protein CutA</fullName>
    </submittedName>
</protein>
<accession>A0A7S9DX21</accession>